<evidence type="ECO:0000313" key="1">
    <source>
        <dbReference type="EMBL" id="TKV82994.1"/>
    </source>
</evidence>
<reference evidence="1 2" key="1">
    <citation type="submission" date="2019-05" db="EMBL/GenBank/DDBJ databases">
        <title>Draft Genome of Bradyrhizobium elkanii strain SEMIA 938, Used in Commercial Inoculants for Lupinus spp. in Brazil.</title>
        <authorList>
            <person name="Hungria M."/>
            <person name="Delamuta J.R.M."/>
            <person name="Ribeiro R.A."/>
            <person name="Nogueira M.A."/>
        </authorList>
    </citation>
    <scope>NUCLEOTIDE SEQUENCE [LARGE SCALE GENOMIC DNA]</scope>
    <source>
        <strain evidence="1 2">Semia 938</strain>
    </source>
</reference>
<evidence type="ECO:0000313" key="2">
    <source>
        <dbReference type="Proteomes" id="UP000305095"/>
    </source>
</evidence>
<name>A0A4U6S5H2_BRAEL</name>
<sequence>MYGSRTPRDAPHDIARLTGALPTTPVLTPSRAIDSIVPQFSRKIRAASLALSAWIVRLHARLVPLLASWK</sequence>
<dbReference type="AlphaFoldDB" id="A0A4U6S5H2"/>
<organism evidence="1 2">
    <name type="scientific">Bradyrhizobium elkanii</name>
    <dbReference type="NCBI Taxonomy" id="29448"/>
    <lineage>
        <taxon>Bacteria</taxon>
        <taxon>Pseudomonadati</taxon>
        <taxon>Pseudomonadota</taxon>
        <taxon>Alphaproteobacteria</taxon>
        <taxon>Hyphomicrobiales</taxon>
        <taxon>Nitrobacteraceae</taxon>
        <taxon>Bradyrhizobium</taxon>
    </lineage>
</organism>
<dbReference type="EMBL" id="SZZP01000003">
    <property type="protein sequence ID" value="TKV82994.1"/>
    <property type="molecule type" value="Genomic_DNA"/>
</dbReference>
<protein>
    <submittedName>
        <fullName evidence="1">Uncharacterized protein</fullName>
    </submittedName>
</protein>
<accession>A0A4U6S5H2</accession>
<proteinExistence type="predicted"/>
<gene>
    <name evidence="1" type="ORF">FDV58_06685</name>
</gene>
<dbReference type="Proteomes" id="UP000305095">
    <property type="component" value="Unassembled WGS sequence"/>
</dbReference>
<comment type="caution">
    <text evidence="1">The sequence shown here is derived from an EMBL/GenBank/DDBJ whole genome shotgun (WGS) entry which is preliminary data.</text>
</comment>